<accession>F2S2H7</accession>
<dbReference type="EMBL" id="GG698504">
    <property type="protein sequence ID" value="EGD97776.1"/>
    <property type="molecule type" value="Genomic_DNA"/>
</dbReference>
<gene>
    <name evidence="1" type="ORF">TESG_05178</name>
</gene>
<keyword evidence="1" id="KW-0418">Kinase</keyword>
<keyword evidence="1" id="KW-0808">Transferase</keyword>
<organism evidence="1 2">
    <name type="scientific">Trichophyton tonsurans (strain CBS 112818)</name>
    <name type="common">Scalp ringworm fungus</name>
    <dbReference type="NCBI Taxonomy" id="647933"/>
    <lineage>
        <taxon>Eukaryota</taxon>
        <taxon>Fungi</taxon>
        <taxon>Dikarya</taxon>
        <taxon>Ascomycota</taxon>
        <taxon>Pezizomycotina</taxon>
        <taxon>Eurotiomycetes</taxon>
        <taxon>Eurotiomycetidae</taxon>
        <taxon>Onygenales</taxon>
        <taxon>Arthrodermataceae</taxon>
        <taxon>Trichophyton</taxon>
    </lineage>
</organism>
<proteinExistence type="predicted"/>
<evidence type="ECO:0000313" key="1">
    <source>
        <dbReference type="EMBL" id="EGD97776.1"/>
    </source>
</evidence>
<evidence type="ECO:0000313" key="2">
    <source>
        <dbReference type="Proteomes" id="UP000009172"/>
    </source>
</evidence>
<keyword evidence="2" id="KW-1185">Reference proteome</keyword>
<dbReference type="HOGENOM" id="CLU_1518943_0_0_1"/>
<dbReference type="GO" id="GO:0016301">
    <property type="term" value="F:kinase activity"/>
    <property type="evidence" value="ECO:0007669"/>
    <property type="project" value="UniProtKB-KW"/>
</dbReference>
<dbReference type="AlphaFoldDB" id="F2S2H7"/>
<name>F2S2H7_TRIT1</name>
<sequence>MLSVDNTAILREFAKAEAENLSPRKKIDESRIVYKSRRFGSKGVLCDFGEARIGKGHESRPFIQPHIYRSPKTSLKESIYGVFGDIFDAKGGHNASKHLAFMVGIVGPTIERACQAYHTPGLPRGPIKAVIWARERIVYAAYEINNYSSGCQRNATWQNSCLRIHRLIHPNEKKAYD</sequence>
<protein>
    <submittedName>
        <fullName evidence="1">Protein kinase subdomain-containing protein</fullName>
    </submittedName>
</protein>
<dbReference type="Proteomes" id="UP000009172">
    <property type="component" value="Unassembled WGS sequence"/>
</dbReference>
<reference evidence="2" key="1">
    <citation type="journal article" date="2012" name="MBio">
        <title>Comparative genome analysis of Trichophyton rubrum and related dermatophytes reveals candidate genes involved in infection.</title>
        <authorList>
            <person name="Martinez D.A."/>
            <person name="Oliver B.G."/>
            <person name="Graeser Y."/>
            <person name="Goldberg J.M."/>
            <person name="Li W."/>
            <person name="Martinez-Rossi N.M."/>
            <person name="Monod M."/>
            <person name="Shelest E."/>
            <person name="Barton R.C."/>
            <person name="Birch E."/>
            <person name="Brakhage A.A."/>
            <person name="Chen Z."/>
            <person name="Gurr S.J."/>
            <person name="Heiman D."/>
            <person name="Heitman J."/>
            <person name="Kosti I."/>
            <person name="Rossi A."/>
            <person name="Saif S."/>
            <person name="Samalova M."/>
            <person name="Saunders C.W."/>
            <person name="Shea T."/>
            <person name="Summerbell R.C."/>
            <person name="Xu J."/>
            <person name="Young S."/>
            <person name="Zeng Q."/>
            <person name="Birren B.W."/>
            <person name="Cuomo C.A."/>
            <person name="White T.C."/>
        </authorList>
    </citation>
    <scope>NUCLEOTIDE SEQUENCE [LARGE SCALE GENOMIC DNA]</scope>
    <source>
        <strain evidence="2">CBS 112818</strain>
    </source>
</reference>